<proteinExistence type="predicted"/>
<organism evidence="1 2">
    <name type="scientific">Enterobacter agglomerans</name>
    <name type="common">Erwinia herbicola</name>
    <name type="synonym">Pantoea agglomerans</name>
    <dbReference type="NCBI Taxonomy" id="549"/>
    <lineage>
        <taxon>Bacteria</taxon>
        <taxon>Pseudomonadati</taxon>
        <taxon>Pseudomonadota</taxon>
        <taxon>Gammaproteobacteria</taxon>
        <taxon>Enterobacterales</taxon>
        <taxon>Erwiniaceae</taxon>
        <taxon>Pantoea</taxon>
        <taxon>Pantoea agglomerans group</taxon>
    </lineage>
</organism>
<gene>
    <name evidence="1" type="ORF">NCTC9381_04406</name>
</gene>
<dbReference type="EMBL" id="UGSO01000001">
    <property type="protein sequence ID" value="SUB18449.1"/>
    <property type="molecule type" value="Genomic_DNA"/>
</dbReference>
<dbReference type="AlphaFoldDB" id="A0A379ALK1"/>
<protein>
    <submittedName>
        <fullName evidence="1">Uncharacterized protein</fullName>
    </submittedName>
</protein>
<dbReference type="Proteomes" id="UP000254640">
    <property type="component" value="Unassembled WGS sequence"/>
</dbReference>
<keyword evidence="2" id="KW-1185">Reference proteome</keyword>
<sequence>MEQAVDYWRTPEGLTKARKYDAVVTLHAEEIATRRSPGAPIRVRSLPLIR</sequence>
<evidence type="ECO:0000313" key="2">
    <source>
        <dbReference type="Proteomes" id="UP000254640"/>
    </source>
</evidence>
<evidence type="ECO:0000313" key="1">
    <source>
        <dbReference type="EMBL" id="SUB18449.1"/>
    </source>
</evidence>
<accession>A0A379ALK1</accession>
<reference evidence="1 2" key="1">
    <citation type="submission" date="2018-06" db="EMBL/GenBank/DDBJ databases">
        <authorList>
            <consortium name="Pathogen Informatics"/>
            <person name="Doyle S."/>
        </authorList>
    </citation>
    <scope>NUCLEOTIDE SEQUENCE [LARGE SCALE GENOMIC DNA]</scope>
    <source>
        <strain evidence="1 2">NCTC9381</strain>
    </source>
</reference>
<name>A0A379ALK1_ENTAG</name>